<reference evidence="3 4" key="1">
    <citation type="submission" date="2019-09" db="EMBL/GenBank/DDBJ databases">
        <authorList>
            <person name="Ou C."/>
        </authorList>
    </citation>
    <scope>NUCLEOTIDE SEQUENCE [LARGE SCALE GENOMIC DNA]</scope>
    <source>
        <strain evidence="3">S2</strain>
        <tissue evidence="3">Leaf</tissue>
    </source>
</reference>
<feature type="compositionally biased region" description="Low complexity" evidence="1">
    <location>
        <begin position="138"/>
        <end position="161"/>
    </location>
</feature>
<evidence type="ECO:0000313" key="3">
    <source>
        <dbReference type="EMBL" id="KAB2610557.1"/>
    </source>
</evidence>
<keyword evidence="4" id="KW-1185">Reference proteome</keyword>
<name>A0A5N5G5X9_9ROSA</name>
<evidence type="ECO:0000313" key="4">
    <source>
        <dbReference type="Proteomes" id="UP000327157"/>
    </source>
</evidence>
<proteinExistence type="predicted"/>
<dbReference type="AlphaFoldDB" id="A0A5N5G5X9"/>
<gene>
    <name evidence="3" type="ORF">D8674_018589</name>
</gene>
<keyword evidence="2" id="KW-1133">Transmembrane helix</keyword>
<keyword evidence="2" id="KW-0812">Transmembrane</keyword>
<dbReference type="Proteomes" id="UP000327157">
    <property type="component" value="Chromosome 17"/>
</dbReference>
<dbReference type="InterPro" id="IPR040411">
    <property type="entry name" value="At5g23160-like"/>
</dbReference>
<protein>
    <submittedName>
        <fullName evidence="3">Uncharacterized protein</fullName>
    </submittedName>
</protein>
<reference evidence="3 4" key="3">
    <citation type="submission" date="2019-11" db="EMBL/GenBank/DDBJ databases">
        <title>A de novo genome assembly of a pear dwarfing rootstock.</title>
        <authorList>
            <person name="Wang F."/>
            <person name="Wang J."/>
            <person name="Li S."/>
            <person name="Zhang Y."/>
            <person name="Fang M."/>
            <person name="Ma L."/>
            <person name="Zhao Y."/>
            <person name="Jiang S."/>
        </authorList>
    </citation>
    <scope>NUCLEOTIDE SEQUENCE [LARGE SCALE GENOMIC DNA]</scope>
    <source>
        <strain evidence="3">S2</strain>
        <tissue evidence="3">Leaf</tissue>
    </source>
</reference>
<feature type="transmembrane region" description="Helical" evidence="2">
    <location>
        <begin position="203"/>
        <end position="230"/>
    </location>
</feature>
<feature type="region of interest" description="Disordered" evidence="1">
    <location>
        <begin position="133"/>
        <end position="191"/>
    </location>
</feature>
<reference evidence="4" key="2">
    <citation type="submission" date="2019-10" db="EMBL/GenBank/DDBJ databases">
        <title>A de novo genome assembly of a pear dwarfing rootstock.</title>
        <authorList>
            <person name="Wang F."/>
            <person name="Wang J."/>
            <person name="Li S."/>
            <person name="Zhang Y."/>
            <person name="Fang M."/>
            <person name="Ma L."/>
            <person name="Zhao Y."/>
            <person name="Jiang S."/>
        </authorList>
    </citation>
    <scope>NUCLEOTIDE SEQUENCE [LARGE SCALE GENOMIC DNA]</scope>
</reference>
<keyword evidence="2" id="KW-0472">Membrane</keyword>
<accession>A0A5N5G5X9</accession>
<sequence>MKKNVSKSKPKFLHCFRPVDVDMVLETKASWRRQVRTVESREDKKAAPLTKTMSLDRGCSSPADSVNLNMPPRPNKTFSKAVKAVVFETILAKTARDRKVCRQDSFGSKRCFSFRNEASLNLGGDESVKKIEETKPNSEMSLHSRSSSSSSSALSSSSSVSESERLSKTLLDPTKQSLGNPHNPAAKPKNTKVGSYCFNSGTYFLLISLAATVFWGKAIAILVSSIWLYFFPWQSSITISPEYVRRWSEAECRDNNKRVIMEGFIDRMNHHHHHQQQTESGH</sequence>
<dbReference type="EMBL" id="SMOL01000487">
    <property type="protein sequence ID" value="KAB2610557.1"/>
    <property type="molecule type" value="Genomic_DNA"/>
</dbReference>
<comment type="caution">
    <text evidence="3">The sequence shown here is derived from an EMBL/GenBank/DDBJ whole genome shotgun (WGS) entry which is preliminary data.</text>
</comment>
<dbReference type="PANTHER" id="PTHR34379">
    <property type="entry name" value="OS07G0553800 PROTEIN"/>
    <property type="match status" value="1"/>
</dbReference>
<dbReference type="PANTHER" id="PTHR34379:SF15">
    <property type="entry name" value="PROTEIN, PUTATIVE-RELATED"/>
    <property type="match status" value="1"/>
</dbReference>
<dbReference type="OrthoDB" id="771184at2759"/>
<organism evidence="3 4">
    <name type="scientific">Pyrus ussuriensis x Pyrus communis</name>
    <dbReference type="NCBI Taxonomy" id="2448454"/>
    <lineage>
        <taxon>Eukaryota</taxon>
        <taxon>Viridiplantae</taxon>
        <taxon>Streptophyta</taxon>
        <taxon>Embryophyta</taxon>
        <taxon>Tracheophyta</taxon>
        <taxon>Spermatophyta</taxon>
        <taxon>Magnoliopsida</taxon>
        <taxon>eudicotyledons</taxon>
        <taxon>Gunneridae</taxon>
        <taxon>Pentapetalae</taxon>
        <taxon>rosids</taxon>
        <taxon>fabids</taxon>
        <taxon>Rosales</taxon>
        <taxon>Rosaceae</taxon>
        <taxon>Amygdaloideae</taxon>
        <taxon>Maleae</taxon>
        <taxon>Pyrus</taxon>
    </lineage>
</organism>
<evidence type="ECO:0000256" key="1">
    <source>
        <dbReference type="SAM" id="MobiDB-lite"/>
    </source>
</evidence>
<evidence type="ECO:0000256" key="2">
    <source>
        <dbReference type="SAM" id="Phobius"/>
    </source>
</evidence>